<comment type="caution">
    <text evidence="10">The sequence shown here is derived from an EMBL/GenBank/DDBJ whole genome shotgun (WGS) entry which is preliminary data.</text>
</comment>
<feature type="compositionally biased region" description="Polar residues" evidence="8">
    <location>
        <begin position="170"/>
        <end position="186"/>
    </location>
</feature>
<keyword evidence="6" id="KW-0804">Transcription</keyword>
<dbReference type="AlphaFoldDB" id="A0A507AKA7"/>
<evidence type="ECO:0000256" key="6">
    <source>
        <dbReference type="ARBA" id="ARBA00023163"/>
    </source>
</evidence>
<dbReference type="InterPro" id="IPR028020">
    <property type="entry name" value="ASX_DEUBAD_dom"/>
</dbReference>
<dbReference type="Proteomes" id="UP000319257">
    <property type="component" value="Unassembled WGS sequence"/>
</dbReference>
<gene>
    <name evidence="10" type="ORF">E0L32_008091</name>
</gene>
<feature type="domain" description="DEUBAD" evidence="9">
    <location>
        <begin position="24"/>
        <end position="138"/>
    </location>
</feature>
<evidence type="ECO:0000256" key="8">
    <source>
        <dbReference type="SAM" id="MobiDB-lite"/>
    </source>
</evidence>
<reference evidence="10 11" key="1">
    <citation type="submission" date="2019-06" db="EMBL/GenBank/DDBJ databases">
        <title>Draft genome sequence of the filamentous fungus Phialemoniopsis curvata isolated from diesel fuel.</title>
        <authorList>
            <person name="Varaljay V.A."/>
            <person name="Lyon W.J."/>
            <person name="Crouch A.L."/>
            <person name="Drake C.E."/>
            <person name="Hollomon J.M."/>
            <person name="Nadeau L.J."/>
            <person name="Nunn H.S."/>
            <person name="Stevenson B.S."/>
            <person name="Bojanowski C.L."/>
            <person name="Crookes-Goodson W.J."/>
        </authorList>
    </citation>
    <scope>NUCLEOTIDE SEQUENCE [LARGE SCALE GENOMIC DNA]</scope>
    <source>
        <strain evidence="10 11">D216</strain>
    </source>
</reference>
<keyword evidence="2" id="KW-0479">Metal-binding</keyword>
<dbReference type="GO" id="GO:0008270">
    <property type="term" value="F:zinc ion binding"/>
    <property type="evidence" value="ECO:0007669"/>
    <property type="project" value="UniProtKB-KW"/>
</dbReference>
<accession>A0A507AKA7</accession>
<organism evidence="10 11">
    <name type="scientific">Thyridium curvatum</name>
    <dbReference type="NCBI Taxonomy" id="1093900"/>
    <lineage>
        <taxon>Eukaryota</taxon>
        <taxon>Fungi</taxon>
        <taxon>Dikarya</taxon>
        <taxon>Ascomycota</taxon>
        <taxon>Pezizomycotina</taxon>
        <taxon>Sordariomycetes</taxon>
        <taxon>Sordariomycetidae</taxon>
        <taxon>Thyridiales</taxon>
        <taxon>Thyridiaceae</taxon>
        <taxon>Thyridium</taxon>
    </lineage>
</organism>
<dbReference type="RefSeq" id="XP_030992596.1">
    <property type="nucleotide sequence ID" value="XM_031142907.1"/>
</dbReference>
<dbReference type="InterPro" id="IPR044867">
    <property type="entry name" value="DEUBAD_dom"/>
</dbReference>
<dbReference type="PROSITE" id="PS51916">
    <property type="entry name" value="DEUBAD"/>
    <property type="match status" value="1"/>
</dbReference>
<keyword evidence="4" id="KW-0862">Zinc</keyword>
<dbReference type="InParanoid" id="A0A507AKA7"/>
<evidence type="ECO:0000313" key="10">
    <source>
        <dbReference type="EMBL" id="TPX10885.1"/>
    </source>
</evidence>
<sequence length="233" mass="26188">MPTRSAKKPQADKKWEAEFILTDSKSPLATADLRAILCHPQAWSVLSKEEQTEILALFPDQQHVLDAGTAQARPNIESLRNDNNFRHDCARFAQDLKDGTHDRDWLTEAWEAHERRKMGFFDEFEAGQFQEEWKVELPDEYKPAAMVKVKVKEESQGSGQGVTSVSVSENSTKLSQDKSPQQSEGKSPQRSEEMSPQTSEEKNNQEGEEKSPEEESEGASQGDVSMPDAYAVS</sequence>
<comment type="subcellular location">
    <subcellularLocation>
        <location evidence="1">Nucleus</location>
    </subcellularLocation>
</comment>
<evidence type="ECO:0000256" key="4">
    <source>
        <dbReference type="ARBA" id="ARBA00022833"/>
    </source>
</evidence>
<evidence type="ECO:0000313" key="11">
    <source>
        <dbReference type="Proteomes" id="UP000319257"/>
    </source>
</evidence>
<evidence type="ECO:0000256" key="2">
    <source>
        <dbReference type="ARBA" id="ARBA00022723"/>
    </source>
</evidence>
<evidence type="ECO:0000256" key="3">
    <source>
        <dbReference type="ARBA" id="ARBA00022771"/>
    </source>
</evidence>
<evidence type="ECO:0000256" key="7">
    <source>
        <dbReference type="ARBA" id="ARBA00023242"/>
    </source>
</evidence>
<feature type="region of interest" description="Disordered" evidence="8">
    <location>
        <begin position="152"/>
        <end position="233"/>
    </location>
</feature>
<keyword evidence="11" id="KW-1185">Reference proteome</keyword>
<feature type="compositionally biased region" description="Basic and acidic residues" evidence="8">
    <location>
        <begin position="187"/>
        <end position="210"/>
    </location>
</feature>
<dbReference type="GeneID" id="41975538"/>
<dbReference type="OrthoDB" id="2289918at2759"/>
<dbReference type="GO" id="GO:0005634">
    <property type="term" value="C:nucleus"/>
    <property type="evidence" value="ECO:0007669"/>
    <property type="project" value="UniProtKB-SubCell"/>
</dbReference>
<keyword evidence="3" id="KW-0863">Zinc-finger</keyword>
<evidence type="ECO:0000259" key="9">
    <source>
        <dbReference type="PROSITE" id="PS51916"/>
    </source>
</evidence>
<keyword evidence="7" id="KW-0539">Nucleus</keyword>
<dbReference type="STRING" id="1093900.A0A507AKA7"/>
<evidence type="ECO:0000256" key="5">
    <source>
        <dbReference type="ARBA" id="ARBA00023015"/>
    </source>
</evidence>
<proteinExistence type="predicted"/>
<dbReference type="Pfam" id="PF13919">
    <property type="entry name" value="ASXH"/>
    <property type="match status" value="1"/>
</dbReference>
<evidence type="ECO:0000256" key="1">
    <source>
        <dbReference type="ARBA" id="ARBA00004123"/>
    </source>
</evidence>
<keyword evidence="5" id="KW-0805">Transcription regulation</keyword>
<dbReference type="EMBL" id="SKBQ01000052">
    <property type="protein sequence ID" value="TPX10885.1"/>
    <property type="molecule type" value="Genomic_DNA"/>
</dbReference>
<name>A0A507AKA7_9PEZI</name>
<protein>
    <recommendedName>
        <fullName evidence="9">DEUBAD domain-containing protein</fullName>
    </recommendedName>
</protein>